<dbReference type="Pfam" id="PF00313">
    <property type="entry name" value="CSD"/>
    <property type="match status" value="1"/>
</dbReference>
<dbReference type="Gene3D" id="2.40.50.140">
    <property type="entry name" value="Nucleic acid-binding proteins"/>
    <property type="match status" value="1"/>
</dbReference>
<feature type="domain" description="CSD" evidence="3">
    <location>
        <begin position="9"/>
        <end position="74"/>
    </location>
</feature>
<dbReference type="PROSITE" id="PS51857">
    <property type="entry name" value="CSD_2"/>
    <property type="match status" value="1"/>
</dbReference>
<keyword evidence="2" id="KW-1133">Transmembrane helix</keyword>
<dbReference type="Pfam" id="PF06961">
    <property type="entry name" value="DUF1294"/>
    <property type="match status" value="1"/>
</dbReference>
<dbReference type="GO" id="GO:0005829">
    <property type="term" value="C:cytosol"/>
    <property type="evidence" value="ECO:0007669"/>
    <property type="project" value="UniProtKB-ARBA"/>
</dbReference>
<dbReference type="InterPro" id="IPR010718">
    <property type="entry name" value="DUF1294"/>
</dbReference>
<gene>
    <name evidence="4" type="ORF">Dace_2336</name>
</gene>
<keyword evidence="5" id="KW-1185">Reference proteome</keyword>
<dbReference type="Proteomes" id="UP000005695">
    <property type="component" value="Unassembled WGS sequence"/>
</dbReference>
<dbReference type="GO" id="GO:0003677">
    <property type="term" value="F:DNA binding"/>
    <property type="evidence" value="ECO:0007669"/>
    <property type="project" value="UniProtKB-KW"/>
</dbReference>
<dbReference type="InterPro" id="IPR012340">
    <property type="entry name" value="NA-bd_OB-fold"/>
</dbReference>
<accession>Q1K0A5</accession>
<dbReference type="GO" id="GO:0003730">
    <property type="term" value="F:mRNA 3'-UTR binding"/>
    <property type="evidence" value="ECO:0007669"/>
    <property type="project" value="TreeGrafter"/>
</dbReference>
<dbReference type="SMART" id="SM00357">
    <property type="entry name" value="CSP"/>
    <property type="match status" value="1"/>
</dbReference>
<evidence type="ECO:0000256" key="2">
    <source>
        <dbReference type="SAM" id="Phobius"/>
    </source>
</evidence>
<feature type="transmembrane region" description="Helical" evidence="2">
    <location>
        <begin position="179"/>
        <end position="197"/>
    </location>
</feature>
<dbReference type="InterPro" id="IPR052069">
    <property type="entry name" value="Ca-reg_mRNA-binding_domain"/>
</dbReference>
<protein>
    <submittedName>
        <fullName evidence="4">Cold-shock DNA-binding domain protein</fullName>
    </submittedName>
</protein>
<dbReference type="SUPFAM" id="SSF50249">
    <property type="entry name" value="Nucleic acid-binding proteins"/>
    <property type="match status" value="1"/>
</dbReference>
<feature type="transmembrane region" description="Helical" evidence="2">
    <location>
        <begin position="90"/>
        <end position="107"/>
    </location>
</feature>
<dbReference type="InterPro" id="IPR011129">
    <property type="entry name" value="CSD"/>
</dbReference>
<sequence length="214" mass="24056">MANRRFEMRKRGTITSWNKDKGYGFILPNSGSKQIFVHIKDFSNRHRQPEVEQLVNYSESVDRQGRPCAINATRVGDGTEKIGSKKAAKLPITIAILFLGVVAASVFVGDLPIYIFIAYIALSIITYFTYAFDKSAAQKGAWRTQESTLHLFSMAGGWPGALIAQQILRHKNQKESFRFVFWVTSALNLFVLIWLFSANGSKFLKSLLQNISLG</sequence>
<dbReference type="PANTHER" id="PTHR12962:SF1">
    <property type="entry name" value="COLD SHOCK DOMAIN-CONTAINING PROTEIN CG9705"/>
    <property type="match status" value="1"/>
</dbReference>
<keyword evidence="2" id="KW-0812">Transmembrane</keyword>
<dbReference type="GO" id="GO:0043488">
    <property type="term" value="P:regulation of mRNA stability"/>
    <property type="evidence" value="ECO:0007669"/>
    <property type="project" value="TreeGrafter"/>
</dbReference>
<name>Q1K0A5_DESA6</name>
<evidence type="ECO:0000313" key="4">
    <source>
        <dbReference type="EMBL" id="EAT16036.1"/>
    </source>
</evidence>
<reference evidence="4" key="1">
    <citation type="submission" date="2006-05" db="EMBL/GenBank/DDBJ databases">
        <title>Annotation of the draft genome assembly of Desulfuromonas acetoxidans DSM 684.</title>
        <authorList>
            <consortium name="US DOE Joint Genome Institute (JGI-ORNL)"/>
            <person name="Larimer F."/>
            <person name="Land M."/>
            <person name="Hauser L."/>
        </authorList>
    </citation>
    <scope>NUCLEOTIDE SEQUENCE [LARGE SCALE GENOMIC DNA]</scope>
    <source>
        <strain evidence="4">DSM 684</strain>
    </source>
</reference>
<evidence type="ECO:0000313" key="5">
    <source>
        <dbReference type="Proteomes" id="UP000005695"/>
    </source>
</evidence>
<evidence type="ECO:0000256" key="1">
    <source>
        <dbReference type="ARBA" id="ARBA00022553"/>
    </source>
</evidence>
<evidence type="ECO:0000259" key="3">
    <source>
        <dbReference type="PROSITE" id="PS51857"/>
    </source>
</evidence>
<keyword evidence="4" id="KW-0238">DNA-binding</keyword>
<proteinExistence type="predicted"/>
<dbReference type="EMBL" id="AAEW02000007">
    <property type="protein sequence ID" value="EAT16036.1"/>
    <property type="molecule type" value="Genomic_DNA"/>
</dbReference>
<keyword evidence="2" id="KW-0472">Membrane</keyword>
<organism evidence="4 5">
    <name type="scientific">Desulfuromonas acetoxidans (strain DSM 684 / 11070)</name>
    <dbReference type="NCBI Taxonomy" id="281689"/>
    <lineage>
        <taxon>Bacteria</taxon>
        <taxon>Pseudomonadati</taxon>
        <taxon>Thermodesulfobacteriota</taxon>
        <taxon>Desulfuromonadia</taxon>
        <taxon>Desulfuromonadales</taxon>
        <taxon>Desulfuromonadaceae</taxon>
        <taxon>Desulfuromonas</taxon>
    </lineage>
</organism>
<dbReference type="CDD" id="cd04458">
    <property type="entry name" value="CSP_CDS"/>
    <property type="match status" value="1"/>
</dbReference>
<dbReference type="InterPro" id="IPR002059">
    <property type="entry name" value="CSP_DNA-bd"/>
</dbReference>
<feature type="transmembrane region" description="Helical" evidence="2">
    <location>
        <begin position="113"/>
        <end position="132"/>
    </location>
</feature>
<comment type="caution">
    <text evidence="4">The sequence shown here is derived from an EMBL/GenBank/DDBJ whole genome shotgun (WGS) entry which is preliminary data.</text>
</comment>
<keyword evidence="1" id="KW-0597">Phosphoprotein</keyword>
<dbReference type="AlphaFoldDB" id="Q1K0A5"/>
<dbReference type="PANTHER" id="PTHR12962">
    <property type="entry name" value="CALCIUM-REGULATED HEAT STABLE PROTEIN CRHSP-24-RELATED"/>
    <property type="match status" value="1"/>
</dbReference>
<reference evidence="4" key="2">
    <citation type="submission" date="2006-05" db="EMBL/GenBank/DDBJ databases">
        <title>Sequencing of the draft genome and assembly of Desulfuromonas acetoxidans DSM 684.</title>
        <authorList>
            <consortium name="US DOE Joint Genome Institute (JGI-PGF)"/>
            <person name="Copeland A."/>
            <person name="Lucas S."/>
            <person name="Lapidus A."/>
            <person name="Barry K."/>
            <person name="Detter J.C."/>
            <person name="Glavina del Rio T."/>
            <person name="Hammon N."/>
            <person name="Israni S."/>
            <person name="Dalin E."/>
            <person name="Tice H."/>
            <person name="Bruce D."/>
            <person name="Pitluck S."/>
            <person name="Richardson P."/>
        </authorList>
    </citation>
    <scope>NUCLEOTIDE SEQUENCE [LARGE SCALE GENOMIC DNA]</scope>
    <source>
        <strain evidence="4">DSM 684</strain>
    </source>
</reference>